<evidence type="ECO:0000256" key="8">
    <source>
        <dbReference type="ARBA" id="ARBA00023136"/>
    </source>
</evidence>
<feature type="transmembrane region" description="Helical" evidence="11">
    <location>
        <begin position="234"/>
        <end position="251"/>
    </location>
</feature>
<dbReference type="Pfam" id="PF02653">
    <property type="entry name" value="BPD_transp_2"/>
    <property type="match status" value="1"/>
</dbReference>
<proteinExistence type="predicted"/>
<organism evidence="12 13">
    <name type="scientific">Treponema brennaborense (strain DSM 12168 / CIP 105900 / DD5/3)</name>
    <dbReference type="NCBI Taxonomy" id="906968"/>
    <lineage>
        <taxon>Bacteria</taxon>
        <taxon>Pseudomonadati</taxon>
        <taxon>Spirochaetota</taxon>
        <taxon>Spirochaetia</taxon>
        <taxon>Spirochaetales</taxon>
        <taxon>Treponemataceae</taxon>
        <taxon>Treponema</taxon>
    </lineage>
</organism>
<keyword evidence="3" id="KW-1003">Cell membrane</keyword>
<protein>
    <recommendedName>
        <fullName evidence="10">Xylose transport system permease protein XylH</fullName>
    </recommendedName>
</protein>
<comment type="subcellular location">
    <subcellularLocation>
        <location evidence="1">Cell membrane</location>
        <topology evidence="1">Multi-pass membrane protein</topology>
    </subcellularLocation>
</comment>
<dbReference type="InterPro" id="IPR001851">
    <property type="entry name" value="ABC_transp_permease"/>
</dbReference>
<keyword evidence="4" id="KW-0997">Cell inner membrane</keyword>
<keyword evidence="13" id="KW-1185">Reference proteome</keyword>
<dbReference type="RefSeq" id="WP_013757699.1">
    <property type="nucleotide sequence ID" value="NC_015500.1"/>
</dbReference>
<reference evidence="13" key="1">
    <citation type="submission" date="2011-04" db="EMBL/GenBank/DDBJ databases">
        <title>The complete genome of Treponema brennaborense DSM 12168.</title>
        <authorList>
            <person name="Lucas S."/>
            <person name="Han J."/>
            <person name="Lapidus A."/>
            <person name="Bruce D."/>
            <person name="Goodwin L."/>
            <person name="Pitluck S."/>
            <person name="Peters L."/>
            <person name="Kyrpides N."/>
            <person name="Mavromatis K."/>
            <person name="Ivanova N."/>
            <person name="Mikhailova N."/>
            <person name="Pagani I."/>
            <person name="Teshima H."/>
            <person name="Detter J.C."/>
            <person name="Tapia R."/>
            <person name="Han C."/>
            <person name="Land M."/>
            <person name="Hauser L."/>
            <person name="Markowitz V."/>
            <person name="Cheng J.-F."/>
            <person name="Hugenholtz P."/>
            <person name="Woyke T."/>
            <person name="Wu D."/>
            <person name="Gronow S."/>
            <person name="Wellnitz S."/>
            <person name="Brambilla E."/>
            <person name="Klenk H.-P."/>
            <person name="Eisen J.A."/>
        </authorList>
    </citation>
    <scope>NUCLEOTIDE SEQUENCE [LARGE SCALE GENOMIC DNA]</scope>
    <source>
        <strain evidence="13">DSM 12168 / CIP 105900 / DD5/3</strain>
    </source>
</reference>
<dbReference type="EMBL" id="CP002696">
    <property type="protein sequence ID" value="AEE15980.1"/>
    <property type="molecule type" value="Genomic_DNA"/>
</dbReference>
<dbReference type="OrthoDB" id="368246at2"/>
<dbReference type="GO" id="GO:0022857">
    <property type="term" value="F:transmembrane transporter activity"/>
    <property type="evidence" value="ECO:0007669"/>
    <property type="project" value="InterPro"/>
</dbReference>
<sequence>MNFRILKQNARQYGMFVALMVVMIFFTVTTGGIFMTPRNLSNLFDQTGYVAILAIGMTLVLIIRQIDLSVGFAAGFTGAIAALLMRNFTGLPVAAVVLIAMGIGLLIGLYQGTLIAKCGVPAFVVTLAGMFIFRGALLRVTEGTGTIIVKNAAFNALGNGFIQDPFGPEGLHVLTLILGIALIVFIIVSEIVNRAKREKYRLQNLPIDMFVCKLFFIAALILFFTWKLANYNGLSWTVVIVLAVLAVYHFFTNNTVLGRHIFATGGNPEAAELSGISVQKVTMFVFCSMGALAGLAGILFTARLQSATTTAGNAFEMDAIASCYVGGVSSSGGVGRVTGTIIGALVMSALSNGMNLMNIGISYQYMVRGIILILAVLFDIRTRRIKV</sequence>
<evidence type="ECO:0000256" key="9">
    <source>
        <dbReference type="ARBA" id="ARBA00035611"/>
    </source>
</evidence>
<keyword evidence="7 11" id="KW-1133">Transmembrane helix</keyword>
<keyword evidence="6 11" id="KW-0812">Transmembrane</keyword>
<dbReference type="Proteomes" id="UP000006546">
    <property type="component" value="Chromosome"/>
</dbReference>
<evidence type="ECO:0000256" key="7">
    <source>
        <dbReference type="ARBA" id="ARBA00022989"/>
    </source>
</evidence>
<keyword evidence="5" id="KW-0762">Sugar transport</keyword>
<dbReference type="HOGENOM" id="CLU_028880_2_0_12"/>
<dbReference type="AlphaFoldDB" id="F4LPG9"/>
<dbReference type="GO" id="GO:0005886">
    <property type="term" value="C:plasma membrane"/>
    <property type="evidence" value="ECO:0007669"/>
    <property type="project" value="UniProtKB-SubCell"/>
</dbReference>
<feature type="transmembrane region" description="Helical" evidence="11">
    <location>
        <begin position="171"/>
        <end position="189"/>
    </location>
</feature>
<dbReference type="eggNOG" id="COG4214">
    <property type="taxonomic scope" value="Bacteria"/>
</dbReference>
<dbReference type="PANTHER" id="PTHR32196">
    <property type="entry name" value="ABC TRANSPORTER PERMEASE PROTEIN YPHD-RELATED-RELATED"/>
    <property type="match status" value="1"/>
</dbReference>
<evidence type="ECO:0000256" key="11">
    <source>
        <dbReference type="SAM" id="Phobius"/>
    </source>
</evidence>
<evidence type="ECO:0000313" key="13">
    <source>
        <dbReference type="Proteomes" id="UP000006546"/>
    </source>
</evidence>
<gene>
    <name evidence="12" type="ordered locus">Trebr_0537</name>
</gene>
<name>F4LPG9_TREBD</name>
<feature type="transmembrane region" description="Helical" evidence="11">
    <location>
        <begin position="281"/>
        <end position="302"/>
    </location>
</feature>
<comment type="function">
    <text evidence="9">Part of the binding-protein-dependent transport system for D-xylose. Probably responsible for the translocation of the substrate across the membrane.</text>
</comment>
<feature type="transmembrane region" description="Helical" evidence="11">
    <location>
        <begin position="210"/>
        <end position="228"/>
    </location>
</feature>
<dbReference type="STRING" id="906968.Trebr_0537"/>
<evidence type="ECO:0000256" key="5">
    <source>
        <dbReference type="ARBA" id="ARBA00022597"/>
    </source>
</evidence>
<evidence type="ECO:0000256" key="4">
    <source>
        <dbReference type="ARBA" id="ARBA00022519"/>
    </source>
</evidence>
<keyword evidence="2" id="KW-0813">Transport</keyword>
<feature type="transmembrane region" description="Helical" evidence="11">
    <location>
        <begin position="91"/>
        <end position="111"/>
    </location>
</feature>
<dbReference type="CDD" id="cd06579">
    <property type="entry name" value="TM_PBP1_transp_AraH_like"/>
    <property type="match status" value="1"/>
</dbReference>
<evidence type="ECO:0000256" key="2">
    <source>
        <dbReference type="ARBA" id="ARBA00022448"/>
    </source>
</evidence>
<feature type="transmembrane region" description="Helical" evidence="11">
    <location>
        <begin position="46"/>
        <end position="63"/>
    </location>
</feature>
<feature type="transmembrane region" description="Helical" evidence="11">
    <location>
        <begin position="361"/>
        <end position="380"/>
    </location>
</feature>
<evidence type="ECO:0000256" key="3">
    <source>
        <dbReference type="ARBA" id="ARBA00022475"/>
    </source>
</evidence>
<evidence type="ECO:0000256" key="1">
    <source>
        <dbReference type="ARBA" id="ARBA00004651"/>
    </source>
</evidence>
<dbReference type="KEGG" id="tbe:Trebr_0537"/>
<evidence type="ECO:0000256" key="6">
    <source>
        <dbReference type="ARBA" id="ARBA00022692"/>
    </source>
</evidence>
<feature type="transmembrane region" description="Helical" evidence="11">
    <location>
        <begin position="118"/>
        <end position="137"/>
    </location>
</feature>
<feature type="transmembrane region" description="Helical" evidence="11">
    <location>
        <begin position="12"/>
        <end position="34"/>
    </location>
</feature>
<dbReference type="PANTHER" id="PTHR32196:SF32">
    <property type="entry name" value="XYLOSE TRANSPORT SYSTEM PERMEASE PROTEIN XYLH"/>
    <property type="match status" value="1"/>
</dbReference>
<accession>F4LPG9</accession>
<keyword evidence="8 11" id="KW-0472">Membrane</keyword>
<evidence type="ECO:0000313" key="12">
    <source>
        <dbReference type="EMBL" id="AEE15980.1"/>
    </source>
</evidence>
<evidence type="ECO:0000256" key="10">
    <source>
        <dbReference type="ARBA" id="ARBA00035686"/>
    </source>
</evidence>